<evidence type="ECO:0008006" key="4">
    <source>
        <dbReference type="Google" id="ProtNLM"/>
    </source>
</evidence>
<dbReference type="RefSeq" id="WP_379903638.1">
    <property type="nucleotide sequence ID" value="NZ_JBHRTR010000031.1"/>
</dbReference>
<feature type="compositionally biased region" description="Low complexity" evidence="1">
    <location>
        <begin position="26"/>
        <end position="46"/>
    </location>
</feature>
<sequence length="196" mass="21055">MTAHTKDENPAAAFAGMLLDLKPMTRAARSAEPAAAPAPAEAPPVAQQRSNFSLPVNDLLSLTEDLTQAMEAETDALRSMDMDRFGELSARKIGLANNYATLLWKMQKNPDALSGLPGREKDALRQATERMKVATQDNENAVRGAHEASQILMNAIAKAAQDRRPAATTYGANGRTSAAYGADKRQGSAIFQDTRL</sequence>
<reference evidence="3" key="1">
    <citation type="journal article" date="2019" name="Int. J. Syst. Evol. Microbiol.">
        <title>The Global Catalogue of Microorganisms (GCM) 10K type strain sequencing project: providing services to taxonomists for standard genome sequencing and annotation.</title>
        <authorList>
            <consortium name="The Broad Institute Genomics Platform"/>
            <consortium name="The Broad Institute Genome Sequencing Center for Infectious Disease"/>
            <person name="Wu L."/>
            <person name="Ma J."/>
        </authorList>
    </citation>
    <scope>NUCLEOTIDE SEQUENCE [LARGE SCALE GENOMIC DNA]</scope>
    <source>
        <strain evidence="3">KCTC 42964</strain>
    </source>
</reference>
<name>A0ABV7L491_9PROT</name>
<comment type="caution">
    <text evidence="2">The sequence shown here is derived from an EMBL/GenBank/DDBJ whole genome shotgun (WGS) entry which is preliminary data.</text>
</comment>
<feature type="region of interest" description="Disordered" evidence="1">
    <location>
        <begin position="26"/>
        <end position="50"/>
    </location>
</feature>
<gene>
    <name evidence="2" type="ORF">ACFOGJ_19505</name>
</gene>
<keyword evidence="3" id="KW-1185">Reference proteome</keyword>
<organism evidence="2 3">
    <name type="scientific">Marinibaculum pumilum</name>
    <dbReference type="NCBI Taxonomy" id="1766165"/>
    <lineage>
        <taxon>Bacteria</taxon>
        <taxon>Pseudomonadati</taxon>
        <taxon>Pseudomonadota</taxon>
        <taxon>Alphaproteobacteria</taxon>
        <taxon>Rhodospirillales</taxon>
        <taxon>Rhodospirillaceae</taxon>
        <taxon>Marinibaculum</taxon>
    </lineage>
</organism>
<evidence type="ECO:0000313" key="2">
    <source>
        <dbReference type="EMBL" id="MFC3229443.1"/>
    </source>
</evidence>
<evidence type="ECO:0000256" key="1">
    <source>
        <dbReference type="SAM" id="MobiDB-lite"/>
    </source>
</evidence>
<dbReference type="Proteomes" id="UP001595528">
    <property type="component" value="Unassembled WGS sequence"/>
</dbReference>
<protein>
    <recommendedName>
        <fullName evidence="4">Flagellar protein FlgN</fullName>
    </recommendedName>
</protein>
<accession>A0ABV7L491</accession>
<evidence type="ECO:0000313" key="3">
    <source>
        <dbReference type="Proteomes" id="UP001595528"/>
    </source>
</evidence>
<dbReference type="EMBL" id="JBHRTR010000031">
    <property type="protein sequence ID" value="MFC3229443.1"/>
    <property type="molecule type" value="Genomic_DNA"/>
</dbReference>
<proteinExistence type="predicted"/>